<evidence type="ECO:0000256" key="1">
    <source>
        <dbReference type="ARBA" id="ARBA00004202"/>
    </source>
</evidence>
<dbReference type="GO" id="GO:0005524">
    <property type="term" value="F:ATP binding"/>
    <property type="evidence" value="ECO:0007669"/>
    <property type="project" value="UniProtKB-KW"/>
</dbReference>
<keyword evidence="9" id="KW-1133">Transmembrane helix</keyword>
<keyword evidence="9" id="KW-0812">Transmembrane</keyword>
<dbReference type="Gene3D" id="3.40.50.300">
    <property type="entry name" value="P-loop containing nucleotide triphosphate hydrolases"/>
    <property type="match status" value="1"/>
</dbReference>
<gene>
    <name evidence="11" type="ORF">S03H2_01195</name>
</gene>
<reference evidence="11" key="1">
    <citation type="journal article" date="2014" name="Front. Microbiol.">
        <title>High frequency of phylogenetically diverse reductive dehalogenase-homologous genes in deep subseafloor sedimentary metagenomes.</title>
        <authorList>
            <person name="Kawai M."/>
            <person name="Futagami T."/>
            <person name="Toyoda A."/>
            <person name="Takaki Y."/>
            <person name="Nishi S."/>
            <person name="Hori S."/>
            <person name="Arai W."/>
            <person name="Tsubouchi T."/>
            <person name="Morono Y."/>
            <person name="Uchiyama I."/>
            <person name="Ito T."/>
            <person name="Fujiyama A."/>
            <person name="Inagaki F."/>
            <person name="Takami H."/>
        </authorList>
    </citation>
    <scope>NUCLEOTIDE SEQUENCE</scope>
    <source>
        <strain evidence="11">Expedition CK06-06</strain>
    </source>
</reference>
<proteinExistence type="predicted"/>
<dbReference type="NCBIfam" id="TIGR01727">
    <property type="entry name" value="oligo_HPY"/>
    <property type="match status" value="1"/>
</dbReference>
<dbReference type="Pfam" id="PF08352">
    <property type="entry name" value="oligo_HPY"/>
    <property type="match status" value="1"/>
</dbReference>
<dbReference type="PROSITE" id="PS00211">
    <property type="entry name" value="ABC_TRANSPORTER_1"/>
    <property type="match status" value="1"/>
</dbReference>
<evidence type="ECO:0000256" key="9">
    <source>
        <dbReference type="SAM" id="Phobius"/>
    </source>
</evidence>
<dbReference type="InterPro" id="IPR003439">
    <property type="entry name" value="ABC_transporter-like_ATP-bd"/>
</dbReference>
<keyword evidence="7" id="KW-1278">Translocase</keyword>
<evidence type="ECO:0000256" key="7">
    <source>
        <dbReference type="ARBA" id="ARBA00022967"/>
    </source>
</evidence>
<keyword evidence="2" id="KW-0813">Transport</keyword>
<dbReference type="EMBL" id="BARU01000330">
    <property type="protein sequence ID" value="GAH19614.1"/>
    <property type="molecule type" value="Genomic_DNA"/>
</dbReference>
<dbReference type="FunFam" id="3.40.50.300:FF:000016">
    <property type="entry name" value="Oligopeptide ABC transporter ATP-binding component"/>
    <property type="match status" value="1"/>
</dbReference>
<keyword evidence="4" id="KW-0997">Cell inner membrane</keyword>
<name>X1ER58_9ZZZZ</name>
<evidence type="ECO:0000256" key="3">
    <source>
        <dbReference type="ARBA" id="ARBA00022475"/>
    </source>
</evidence>
<accession>X1ER58</accession>
<keyword evidence="3" id="KW-1003">Cell membrane</keyword>
<dbReference type="PANTHER" id="PTHR43297:SF14">
    <property type="entry name" value="ATPASE AAA-TYPE CORE DOMAIN-CONTAINING PROTEIN"/>
    <property type="match status" value="1"/>
</dbReference>
<evidence type="ECO:0000256" key="6">
    <source>
        <dbReference type="ARBA" id="ARBA00022840"/>
    </source>
</evidence>
<feature type="transmembrane region" description="Helical" evidence="9">
    <location>
        <begin position="20"/>
        <end position="40"/>
    </location>
</feature>
<dbReference type="AlphaFoldDB" id="X1ER58"/>
<dbReference type="InterPro" id="IPR003593">
    <property type="entry name" value="AAA+_ATPase"/>
</dbReference>
<dbReference type="InterPro" id="IPR027417">
    <property type="entry name" value="P-loop_NTPase"/>
</dbReference>
<dbReference type="Pfam" id="PF00005">
    <property type="entry name" value="ABC_tran"/>
    <property type="match status" value="1"/>
</dbReference>
<sequence length="537" mass="61373">DKRIRASREVHFKKPFIKIFRIFIGITWIIAIIFISIPILGLERLQGEDPVLVDIFYLGFMWAGFTVVFDMLVTMLMNRILPIEKRIPETPLKYSMFSGGLISFGIWSIQLVIFELYVKRLFGVIIYNQDIRMLIIIVSGLYAFIFYMSLKKKFMPSAQEKSNLKLQRALELVEEQTLESSKVNGNHIILNVKDLTTYFYTEEGVVRAVEDVSFKIYEGEVLGLVGETGCGKSVTALSIVQLIRPPGKREKGNIVFSGEDLSLKSELEMLKYRGKNITMIFQDPLNSLNPVFKVGKQISEVFLLHMENEMLVETSKFPDKSLYSIAREWSIALLKDLNIPVPEVIFDRYPHELSGGMRQRVQIAMALACRPKLLIADEPTTALDVTIQNQILKLMKDLRKKYNTSILYITHDLGLVSKMCNRVAVMYTGSIVEYGDIKKILISPYHPYTRGLITSVPVVGKKQVRLKVIPGTVPNLIYPPSGCRFHPRCKYCFEPCDSVVPKQNKVDKDYFVACHLYNPEYKHLAEITIKKVEGANI</sequence>
<dbReference type="GO" id="GO:0016887">
    <property type="term" value="F:ATP hydrolysis activity"/>
    <property type="evidence" value="ECO:0007669"/>
    <property type="project" value="InterPro"/>
</dbReference>
<dbReference type="GO" id="GO:0005886">
    <property type="term" value="C:plasma membrane"/>
    <property type="evidence" value="ECO:0007669"/>
    <property type="project" value="UniProtKB-SubCell"/>
</dbReference>
<organism evidence="11">
    <name type="scientific">marine sediment metagenome</name>
    <dbReference type="NCBI Taxonomy" id="412755"/>
    <lineage>
        <taxon>unclassified sequences</taxon>
        <taxon>metagenomes</taxon>
        <taxon>ecological metagenomes</taxon>
    </lineage>
</organism>
<dbReference type="GO" id="GO:0015833">
    <property type="term" value="P:peptide transport"/>
    <property type="evidence" value="ECO:0007669"/>
    <property type="project" value="InterPro"/>
</dbReference>
<comment type="caution">
    <text evidence="11">The sequence shown here is derived from an EMBL/GenBank/DDBJ whole genome shotgun (WGS) entry which is preliminary data.</text>
</comment>
<comment type="subcellular location">
    <subcellularLocation>
        <location evidence="1">Cell membrane</location>
        <topology evidence="1">Peripheral membrane protein</topology>
    </subcellularLocation>
</comment>
<feature type="non-terminal residue" evidence="11">
    <location>
        <position position="1"/>
    </location>
</feature>
<dbReference type="InterPro" id="IPR050388">
    <property type="entry name" value="ABC_Ni/Peptide_Import"/>
</dbReference>
<keyword evidence="8 9" id="KW-0472">Membrane</keyword>
<dbReference type="CDD" id="cd03257">
    <property type="entry name" value="ABC_NikE_OppD_transporters"/>
    <property type="match status" value="1"/>
</dbReference>
<evidence type="ECO:0000259" key="10">
    <source>
        <dbReference type="PROSITE" id="PS50893"/>
    </source>
</evidence>
<feature type="transmembrane region" description="Helical" evidence="9">
    <location>
        <begin position="133"/>
        <end position="150"/>
    </location>
</feature>
<protein>
    <recommendedName>
        <fullName evidence="10">ABC transporter domain-containing protein</fullName>
    </recommendedName>
</protein>
<dbReference type="SUPFAM" id="SSF52540">
    <property type="entry name" value="P-loop containing nucleoside triphosphate hydrolases"/>
    <property type="match status" value="1"/>
</dbReference>
<feature type="transmembrane region" description="Helical" evidence="9">
    <location>
        <begin position="55"/>
        <end position="73"/>
    </location>
</feature>
<evidence type="ECO:0000313" key="11">
    <source>
        <dbReference type="EMBL" id="GAH19614.1"/>
    </source>
</evidence>
<evidence type="ECO:0000256" key="4">
    <source>
        <dbReference type="ARBA" id="ARBA00022519"/>
    </source>
</evidence>
<evidence type="ECO:0000256" key="2">
    <source>
        <dbReference type="ARBA" id="ARBA00022448"/>
    </source>
</evidence>
<dbReference type="PANTHER" id="PTHR43297">
    <property type="entry name" value="OLIGOPEPTIDE TRANSPORT ATP-BINDING PROTEIN APPD"/>
    <property type="match status" value="1"/>
</dbReference>
<evidence type="ECO:0000256" key="8">
    <source>
        <dbReference type="ARBA" id="ARBA00023136"/>
    </source>
</evidence>
<dbReference type="PROSITE" id="PS50893">
    <property type="entry name" value="ABC_TRANSPORTER_2"/>
    <property type="match status" value="1"/>
</dbReference>
<feature type="domain" description="ABC transporter" evidence="10">
    <location>
        <begin position="190"/>
        <end position="453"/>
    </location>
</feature>
<keyword evidence="6" id="KW-0067">ATP-binding</keyword>
<dbReference type="SMART" id="SM00382">
    <property type="entry name" value="AAA"/>
    <property type="match status" value="1"/>
</dbReference>
<dbReference type="InterPro" id="IPR013563">
    <property type="entry name" value="Oligopep_ABC_C"/>
</dbReference>
<feature type="transmembrane region" description="Helical" evidence="9">
    <location>
        <begin position="94"/>
        <end position="113"/>
    </location>
</feature>
<keyword evidence="5" id="KW-0547">Nucleotide-binding</keyword>
<evidence type="ECO:0000256" key="5">
    <source>
        <dbReference type="ARBA" id="ARBA00022741"/>
    </source>
</evidence>
<dbReference type="InterPro" id="IPR017871">
    <property type="entry name" value="ABC_transporter-like_CS"/>
</dbReference>